<feature type="transmembrane region" description="Helical" evidence="1">
    <location>
        <begin position="12"/>
        <end position="33"/>
    </location>
</feature>
<keyword evidence="5" id="KW-1185">Reference proteome</keyword>
<proteinExistence type="predicted"/>
<keyword evidence="1" id="KW-1133">Transmembrane helix</keyword>
<name>A0A9Y2JS95_9PSEU</name>
<evidence type="ECO:0000259" key="2">
    <source>
        <dbReference type="Pfam" id="PF02470"/>
    </source>
</evidence>
<dbReference type="NCBIfam" id="TIGR00996">
    <property type="entry name" value="Mtu_fam_mce"/>
    <property type="match status" value="1"/>
</dbReference>
<dbReference type="Pfam" id="PF02470">
    <property type="entry name" value="MlaD"/>
    <property type="match status" value="1"/>
</dbReference>
<dbReference type="InterPro" id="IPR003399">
    <property type="entry name" value="Mce/MlaD"/>
</dbReference>
<dbReference type="InterPro" id="IPR052336">
    <property type="entry name" value="MlaD_Phospholipid_Transporter"/>
</dbReference>
<feature type="domain" description="Mammalian cell entry C-terminal" evidence="3">
    <location>
        <begin position="123"/>
        <end position="344"/>
    </location>
</feature>
<dbReference type="PANTHER" id="PTHR33371:SF19">
    <property type="entry name" value="MCE-FAMILY PROTEIN MCE4A"/>
    <property type="match status" value="1"/>
</dbReference>
<dbReference type="AlphaFoldDB" id="A0A9Y2JS95"/>
<accession>A0A9Y2JS95</accession>
<dbReference type="Pfam" id="PF11887">
    <property type="entry name" value="Mce4_CUP1"/>
    <property type="match status" value="1"/>
</dbReference>
<sequence length="424" mass="44260">MRRETRRKAGIRTAGVLFLVVMGVLVTLSIKVYDKDFVSTVPVTLKASRIGNQLSPGGQVKARGVLVGEIRDVRATPQGAEIALALEPGKVDMLPRNVSALLVPKTLFGERYVQLSIPDGAQAPHLSAGDTIEQDHSANAVELERVFDNLLPVLKAVQPQKLATTLTAVSTALQGRGEQLGKTIDTASAYLKNFNPELPQLTSDLRKLATVSNLYGDIAPDLLDALTASAVTLGTVKEKEADLAGVYQQVTSSSQEVTTFLANNRDNLISLAADSRAPLEIAAKYSPSFACTLGSLNALRGAMDKVLGAGTKEPGMHAEVAITTNSGKYVPGKDDPRFTGGGEPRCYPSGVAPTIGTAATAPGAGGHPLLTGGQGDLGVANSPQEQQLLATLVAPSIGVPTAQVPGWSSVLVGPLYRGTEVTLK</sequence>
<dbReference type="PANTHER" id="PTHR33371">
    <property type="entry name" value="INTERMEMBRANE PHOSPHOLIPID TRANSPORT SYSTEM BINDING PROTEIN MLAD-RELATED"/>
    <property type="match status" value="1"/>
</dbReference>
<evidence type="ECO:0000313" key="5">
    <source>
        <dbReference type="Proteomes" id="UP001239397"/>
    </source>
</evidence>
<keyword evidence="1" id="KW-0812">Transmembrane</keyword>
<organism evidence="4 5">
    <name type="scientific">Amycolatopsis mongoliensis</name>
    <dbReference type="NCBI Taxonomy" id="715475"/>
    <lineage>
        <taxon>Bacteria</taxon>
        <taxon>Bacillati</taxon>
        <taxon>Actinomycetota</taxon>
        <taxon>Actinomycetes</taxon>
        <taxon>Pseudonocardiales</taxon>
        <taxon>Pseudonocardiaceae</taxon>
        <taxon>Amycolatopsis</taxon>
    </lineage>
</organism>
<reference evidence="4 5" key="1">
    <citation type="submission" date="2023-06" db="EMBL/GenBank/DDBJ databases">
        <authorList>
            <person name="Oyuntsetseg B."/>
            <person name="Kim S.B."/>
        </authorList>
    </citation>
    <scope>NUCLEOTIDE SEQUENCE [LARGE SCALE GENOMIC DNA]</scope>
    <source>
        <strain evidence="4 5">4-36</strain>
    </source>
</reference>
<evidence type="ECO:0000259" key="3">
    <source>
        <dbReference type="Pfam" id="PF11887"/>
    </source>
</evidence>
<keyword evidence="1" id="KW-0472">Membrane</keyword>
<dbReference type="Proteomes" id="UP001239397">
    <property type="component" value="Chromosome"/>
</dbReference>
<dbReference type="InterPro" id="IPR024516">
    <property type="entry name" value="Mce_C"/>
</dbReference>
<gene>
    <name evidence="4" type="ORF">QRX60_01805</name>
</gene>
<evidence type="ECO:0000313" key="4">
    <source>
        <dbReference type="EMBL" id="WIY02634.1"/>
    </source>
</evidence>
<feature type="domain" description="Mce/MlaD" evidence="2">
    <location>
        <begin position="40"/>
        <end position="116"/>
    </location>
</feature>
<evidence type="ECO:0000256" key="1">
    <source>
        <dbReference type="SAM" id="Phobius"/>
    </source>
</evidence>
<dbReference type="GO" id="GO:0051701">
    <property type="term" value="P:biological process involved in interaction with host"/>
    <property type="evidence" value="ECO:0007669"/>
    <property type="project" value="TreeGrafter"/>
</dbReference>
<dbReference type="InterPro" id="IPR005693">
    <property type="entry name" value="Mce"/>
</dbReference>
<protein>
    <submittedName>
        <fullName evidence="4">MCE family protein</fullName>
    </submittedName>
</protein>
<dbReference type="RefSeq" id="WP_285999046.1">
    <property type="nucleotide sequence ID" value="NZ_CP127295.1"/>
</dbReference>
<dbReference type="GO" id="GO:0005576">
    <property type="term" value="C:extracellular region"/>
    <property type="evidence" value="ECO:0007669"/>
    <property type="project" value="TreeGrafter"/>
</dbReference>
<dbReference type="KEGG" id="amog:QRX60_01805"/>
<dbReference type="EMBL" id="CP127295">
    <property type="protein sequence ID" value="WIY02634.1"/>
    <property type="molecule type" value="Genomic_DNA"/>
</dbReference>